<evidence type="ECO:0000256" key="11">
    <source>
        <dbReference type="ARBA" id="ARBA00023242"/>
    </source>
</evidence>
<evidence type="ECO:0000256" key="5">
    <source>
        <dbReference type="ARBA" id="ARBA00022618"/>
    </source>
</evidence>
<dbReference type="CDD" id="cd21223">
    <property type="entry name" value="CH_ASPM_rpt1"/>
    <property type="match status" value="1"/>
</dbReference>
<dbReference type="PANTHER" id="PTHR22706">
    <property type="entry name" value="ASSEMBLY FACTOR FOR SPINDLE MICROTUBULES"/>
    <property type="match status" value="1"/>
</dbReference>
<keyword evidence="12" id="KW-0131">Cell cycle</keyword>
<reference evidence="15" key="1">
    <citation type="submission" date="2025-08" db="UniProtKB">
        <authorList>
            <consortium name="RefSeq"/>
        </authorList>
    </citation>
    <scope>IDENTIFICATION</scope>
</reference>
<dbReference type="PROSITE" id="PS50021">
    <property type="entry name" value="CH"/>
    <property type="match status" value="1"/>
</dbReference>
<evidence type="ECO:0000256" key="1">
    <source>
        <dbReference type="ARBA" id="ARBA00004123"/>
    </source>
</evidence>
<dbReference type="Gene3D" id="1.20.5.190">
    <property type="match status" value="4"/>
</dbReference>
<proteinExistence type="predicted"/>
<dbReference type="GO" id="GO:0000278">
    <property type="term" value="P:mitotic cell cycle"/>
    <property type="evidence" value="ECO:0007669"/>
    <property type="project" value="TreeGrafter"/>
</dbReference>
<evidence type="ECO:0000256" key="2">
    <source>
        <dbReference type="ARBA" id="ARBA00004496"/>
    </source>
</evidence>
<evidence type="ECO:0000313" key="14">
    <source>
        <dbReference type="Proteomes" id="UP000515204"/>
    </source>
</evidence>
<evidence type="ECO:0000256" key="6">
    <source>
        <dbReference type="ARBA" id="ARBA00022737"/>
    </source>
</evidence>
<keyword evidence="9" id="KW-0175">Coiled coil</keyword>
<name>A0A6P3X4W2_DINQU</name>
<dbReference type="KEGG" id="dqu:106743722"/>
<keyword evidence="5" id="KW-0132">Cell division</keyword>
<dbReference type="GO" id="GO:0005737">
    <property type="term" value="C:cytoplasm"/>
    <property type="evidence" value="ECO:0007669"/>
    <property type="project" value="UniProtKB-SubCell"/>
</dbReference>
<dbReference type="GeneID" id="106743722"/>
<dbReference type="SUPFAM" id="SSF52540">
    <property type="entry name" value="P-loop containing nucleoside triphosphate hydrolases"/>
    <property type="match status" value="2"/>
</dbReference>
<dbReference type="InterPro" id="IPR000048">
    <property type="entry name" value="IQ_motif_EF-hand-BS"/>
</dbReference>
<dbReference type="InterPro" id="IPR027417">
    <property type="entry name" value="P-loop_NTPase"/>
</dbReference>
<dbReference type="InterPro" id="IPR001715">
    <property type="entry name" value="CH_dom"/>
</dbReference>
<dbReference type="PROSITE" id="PS50096">
    <property type="entry name" value="IQ"/>
    <property type="match status" value="3"/>
</dbReference>
<gene>
    <name evidence="15" type="primary">LOC106743722</name>
</gene>
<comment type="subcellular location">
    <subcellularLocation>
        <location evidence="2">Cytoplasm</location>
    </subcellularLocation>
    <subcellularLocation>
        <location evidence="1">Nucleus</location>
    </subcellularLocation>
</comment>
<dbReference type="GO" id="GO:0051301">
    <property type="term" value="P:cell division"/>
    <property type="evidence" value="ECO:0007669"/>
    <property type="project" value="UniProtKB-KW"/>
</dbReference>
<dbReference type="GO" id="GO:0051295">
    <property type="term" value="P:establishment of meiotic spindle localization"/>
    <property type="evidence" value="ECO:0007669"/>
    <property type="project" value="TreeGrafter"/>
</dbReference>
<keyword evidence="7" id="KW-0498">Mitosis</keyword>
<dbReference type="InterPro" id="IPR036872">
    <property type="entry name" value="CH_dom_sf"/>
</dbReference>
<dbReference type="PROSITE" id="PS00019">
    <property type="entry name" value="ACTININ_1"/>
    <property type="match status" value="1"/>
</dbReference>
<evidence type="ECO:0000256" key="9">
    <source>
        <dbReference type="ARBA" id="ARBA00023054"/>
    </source>
</evidence>
<evidence type="ECO:0000259" key="13">
    <source>
        <dbReference type="PROSITE" id="PS50021"/>
    </source>
</evidence>
<evidence type="ECO:0000256" key="10">
    <source>
        <dbReference type="ARBA" id="ARBA00023203"/>
    </source>
</evidence>
<dbReference type="PANTHER" id="PTHR22706:SF1">
    <property type="entry name" value="ASSEMBLY FACTOR FOR SPINDLE MICROTUBULES"/>
    <property type="match status" value="1"/>
</dbReference>
<dbReference type="RefSeq" id="XP_014473333.1">
    <property type="nucleotide sequence ID" value="XM_014617847.1"/>
</dbReference>
<keyword evidence="8" id="KW-0112">Calmodulin-binding</keyword>
<dbReference type="GO" id="GO:0005516">
    <property type="term" value="F:calmodulin binding"/>
    <property type="evidence" value="ECO:0007669"/>
    <property type="project" value="UniProtKB-KW"/>
</dbReference>
<dbReference type="OrthoDB" id="2148418at2759"/>
<dbReference type="GO" id="GO:0007051">
    <property type="term" value="P:spindle organization"/>
    <property type="evidence" value="ECO:0007669"/>
    <property type="project" value="TreeGrafter"/>
</dbReference>
<dbReference type="GO" id="GO:0000922">
    <property type="term" value="C:spindle pole"/>
    <property type="evidence" value="ECO:0007669"/>
    <property type="project" value="TreeGrafter"/>
</dbReference>
<accession>A0A6P3X4W2</accession>
<dbReference type="InterPro" id="IPR051185">
    <property type="entry name" value="ASPM"/>
</dbReference>
<evidence type="ECO:0000256" key="4">
    <source>
        <dbReference type="ARBA" id="ARBA00022553"/>
    </source>
</evidence>
<dbReference type="GO" id="GO:0005634">
    <property type="term" value="C:nucleus"/>
    <property type="evidence" value="ECO:0007669"/>
    <property type="project" value="UniProtKB-SubCell"/>
</dbReference>
<sequence length="1737" mass="205563">MELFQSVDKQMRFTILLAPFQPMVRIELEAYLNTTVECYLDIKNPSDKILNVIITKVPDAKRQITLNTDKLEIPGQSSSTISIKWSPKEAGCWRDVLQLTDNRRIKYDIAIATTANINKERGQKKLSKKATSKLTVPSVPLTVNNRLCQDNVSLSVPSNSGQSLLISVNKQMKGGDLRRQNNSNKENILRKYHEVKIYTQDNNRSARPGHHGYHESTSILSEQHSNVWSDGSVLPQTLLPSSAPQEIRRATYVKEKKHYNGTTTIYECSEEVTEDVACVRDRTESNFSMLINELKLTTTDVVTVSPKLLKESAGFTERRRCSLNVEDAHEGAHEERNKTFNVDHRPFEISAISIPEIVLSPVPRPLEYCELSFKHDVNSLIASSPILQRARNDVSRTERSEYFVDSIDCSGRVDRDYFNCATILENDENAEETGGDVYIEISPPRKYHPKLCASPFNTWTGRVTKEKKLCNGRSAKGHQMFVPVAAKKSTKKNVPAIKITRTTLCTLREMKKCTLSTIREARPHTEEISIYEVFRPSPFTSSMTENPFLKNMANVFTEKWLSRQELVFTLWLNTVLSTPKDLRVNIDNMITDTIDKWQSRKNEGIDVNAPAATTSTSYQTTRKLDALRKDAYAMLHRADIAEVKSRVDRCVTEGMLYLRSDRDLHRDLSLQKDVLNVFLCYNPLWLRIGLEAVYNENIPLRNNNDLFGLTRFITERFFTNPQLTKTPGYHRADPNKKFLKALNQFMLKKFLLLVYFLDYAKQHKLIGHDPCLFRKQAAWKTSREILLRFSRDILAGVGDVTKVLRSYDYVLAHRQTYIDEYEYEVTDIRQDLRDGVRLCRLVELITGADGLTRQCRAPAISRLQKVHNVEVALDALHRADGVLADDVEPKDIAYGDRTKTLSLLWQIVHKIQAPRLDRAARAIQRWWRSRVWYVRVRNYLLVRRDHAATVIQRTWRLRHWKTKVTEEHASFLRAKEAATCLQRWWRRARESELVKNRRESEDKRRRAVLALQRKWRATLLMRSQRERYRDLKKAALMIQTRWRTKRAAELRRAELLRVREYAVARIQRWWRSSRLTRERRQWFLRCRRNTLLIQKTWRAYQARERRRRDACLSIQTWWRAASSSRRYRLQRASCVKLQRWWRERQWFLVQRRAVSLIESWYLRVKAGKAAREDYLRTRHAAMRVQTWWRAVLRAREERRRYQQLRQSAVVLQTRWRLRAEARRDRQRFLEKRAACVVLQSFWRMVQVRRRYERLRSCTIILQKRWHAMLRAREERRRYQQLRQSAVVLQTRWRLRAEARRDRQRFLEKRAACVVLQSFWRMIQVRRCYERLRSCTIILQRRRRAMLRACEERRRYQQLRRSAVVLQTRWRLRAEARRDRQRFLEKKAACVVLQSFCRMVQVRRCYERLRSCTIILQRRWRAVLAGRLARRKFEVTWARVVVVQTRWRTFVARKRFLRYRRAAIVIQSYYRMRLAVRRFDDVKRAALTIQAYWRRYRRQRIKAESLAQREDLALLILDIQKECEGSRADQEVADSSHVLPNSNYWQQTIDILRNCNNVGALLTCLSSLDTITKLSPTICVTLCQLNLVDEIYKTISQRNRSQPWMIVCQRACSILITLAKYPYTRKYIVKQEYALLLVKLLSDALKDKEVFLHCATLIWRLCQDEDYSKAMMARLDINWLLKNIQQKVSKATAISKLQKSKKLEKLYSSCEPDKSSTLQFTNMNAAILAIINRTNTCY</sequence>
<dbReference type="SUPFAM" id="SSF47576">
    <property type="entry name" value="Calponin-homology domain, CH-domain"/>
    <property type="match status" value="1"/>
</dbReference>
<evidence type="ECO:0000256" key="7">
    <source>
        <dbReference type="ARBA" id="ARBA00022776"/>
    </source>
</evidence>
<dbReference type="Pfam" id="PF00307">
    <property type="entry name" value="CH"/>
    <property type="match status" value="1"/>
</dbReference>
<evidence type="ECO:0000313" key="15">
    <source>
        <dbReference type="RefSeq" id="XP_014473333.1"/>
    </source>
</evidence>
<evidence type="ECO:0000256" key="12">
    <source>
        <dbReference type="ARBA" id="ARBA00023306"/>
    </source>
</evidence>
<keyword evidence="6" id="KW-0677">Repeat</keyword>
<dbReference type="GO" id="GO:0003779">
    <property type="term" value="F:actin binding"/>
    <property type="evidence" value="ECO:0007669"/>
    <property type="project" value="UniProtKB-KW"/>
</dbReference>
<dbReference type="SMART" id="SM00033">
    <property type="entry name" value="CH"/>
    <property type="match status" value="1"/>
</dbReference>
<protein>
    <submittedName>
        <fullName evidence="15">Protein abnormal spindle</fullName>
    </submittedName>
</protein>
<keyword evidence="14" id="KW-1185">Reference proteome</keyword>
<feature type="domain" description="Calponin-homology (CH)" evidence="13">
    <location>
        <begin position="780"/>
        <end position="912"/>
    </location>
</feature>
<dbReference type="InterPro" id="IPR001589">
    <property type="entry name" value="Actinin_actin-bd_CS"/>
</dbReference>
<dbReference type="Pfam" id="PF15780">
    <property type="entry name" value="ASH"/>
    <property type="match status" value="1"/>
</dbReference>
<evidence type="ECO:0000256" key="8">
    <source>
        <dbReference type="ARBA" id="ARBA00022860"/>
    </source>
</evidence>
<dbReference type="Gene3D" id="1.10.418.10">
    <property type="entry name" value="Calponin-like domain"/>
    <property type="match status" value="1"/>
</dbReference>
<dbReference type="Gene3D" id="1.25.10.10">
    <property type="entry name" value="Leucine-rich Repeat Variant"/>
    <property type="match status" value="1"/>
</dbReference>
<keyword evidence="4" id="KW-0597">Phosphoprotein</keyword>
<keyword evidence="3" id="KW-0963">Cytoplasm</keyword>
<dbReference type="InterPro" id="IPR031549">
    <property type="entry name" value="ASH"/>
</dbReference>
<keyword evidence="10" id="KW-0009">Actin-binding</keyword>
<dbReference type="InterPro" id="IPR016024">
    <property type="entry name" value="ARM-type_fold"/>
</dbReference>
<dbReference type="InterPro" id="IPR011989">
    <property type="entry name" value="ARM-like"/>
</dbReference>
<keyword evidence="11" id="KW-0539">Nucleus</keyword>
<dbReference type="SMART" id="SM00015">
    <property type="entry name" value="IQ"/>
    <property type="match status" value="15"/>
</dbReference>
<dbReference type="Pfam" id="PF00612">
    <property type="entry name" value="IQ"/>
    <property type="match status" value="6"/>
</dbReference>
<dbReference type="SUPFAM" id="SSF48371">
    <property type="entry name" value="ARM repeat"/>
    <property type="match status" value="1"/>
</dbReference>
<dbReference type="Proteomes" id="UP000515204">
    <property type="component" value="Unplaced"/>
</dbReference>
<evidence type="ECO:0000256" key="3">
    <source>
        <dbReference type="ARBA" id="ARBA00022490"/>
    </source>
</evidence>
<organism evidence="14 15">
    <name type="scientific">Dinoponera quadriceps</name>
    <name type="common">South American ant</name>
    <dbReference type="NCBI Taxonomy" id="609295"/>
    <lineage>
        <taxon>Eukaryota</taxon>
        <taxon>Metazoa</taxon>
        <taxon>Ecdysozoa</taxon>
        <taxon>Arthropoda</taxon>
        <taxon>Hexapoda</taxon>
        <taxon>Insecta</taxon>
        <taxon>Pterygota</taxon>
        <taxon>Neoptera</taxon>
        <taxon>Endopterygota</taxon>
        <taxon>Hymenoptera</taxon>
        <taxon>Apocrita</taxon>
        <taxon>Aculeata</taxon>
        <taxon>Formicoidea</taxon>
        <taxon>Formicidae</taxon>
        <taxon>Ponerinae</taxon>
        <taxon>Ponerini</taxon>
        <taxon>Dinoponera</taxon>
    </lineage>
</organism>